<gene>
    <name evidence="1" type="ORF">UY82_C0039G0012</name>
</gene>
<accession>A0A0G2A3H9</accession>
<proteinExistence type="predicted"/>
<organism evidence="1 2">
    <name type="scientific">Candidatus Uhrbacteria bacterium GW2011_GWC2_53_7</name>
    <dbReference type="NCBI Taxonomy" id="1618986"/>
    <lineage>
        <taxon>Bacteria</taxon>
        <taxon>Candidatus Uhriibacteriota</taxon>
    </lineage>
</organism>
<evidence type="ECO:0000313" key="2">
    <source>
        <dbReference type="Proteomes" id="UP000033865"/>
    </source>
</evidence>
<feature type="non-terminal residue" evidence="1">
    <location>
        <position position="1"/>
    </location>
</feature>
<reference evidence="1 2" key="1">
    <citation type="journal article" date="2015" name="Nature">
        <title>rRNA introns, odd ribosomes, and small enigmatic genomes across a large radiation of phyla.</title>
        <authorList>
            <person name="Brown C.T."/>
            <person name="Hug L.A."/>
            <person name="Thomas B.C."/>
            <person name="Sharon I."/>
            <person name="Castelle C.J."/>
            <person name="Singh A."/>
            <person name="Wilkins M.J."/>
            <person name="Williams K.H."/>
            <person name="Banfield J.F."/>
        </authorList>
    </citation>
    <scope>NUCLEOTIDE SEQUENCE [LARGE SCALE GENOMIC DNA]</scope>
</reference>
<evidence type="ECO:0000313" key="1">
    <source>
        <dbReference type="EMBL" id="KKW35412.1"/>
    </source>
</evidence>
<dbReference type="AlphaFoldDB" id="A0A0G2A3H9"/>
<dbReference type="Proteomes" id="UP000033865">
    <property type="component" value="Unassembled WGS sequence"/>
</dbReference>
<name>A0A0G2A3H9_9BACT</name>
<comment type="caution">
    <text evidence="1">The sequence shown here is derived from an EMBL/GenBank/DDBJ whole genome shotgun (WGS) entry which is preliminary data.</text>
</comment>
<dbReference type="EMBL" id="LCRN01000039">
    <property type="protein sequence ID" value="KKW35412.1"/>
    <property type="molecule type" value="Genomic_DNA"/>
</dbReference>
<sequence>QGYALIMNPEVRERSLRLGFLNEDLDETLKILSKKILPRDEMGVILSDHLDHEQTAESVVRNIDLLLRQIQARVVEPQKGLREALFFVHATFPLLSTEKAFHSMFRRYLSILKQSNPTGTWRFSGRILGLHFDEYRPHMTPEASADLQERLRHGYPLGMLPSIPLRDWTTAEREQFDLDHAVEDGTAELVSAPVSKEFVGSSVETSTSSVCSYAEEYFLSAVSNGVIDYLTSHGTLIGITKKAGEHTFLATKTIVNDERASLLRGGIYDVFEAEAVNKNRDPKRSVSDTSEYRVLSFVPLRLWEKEREDGSSGAPMDPIALELVIRRAQKAFEAQHRD</sequence>
<protein>
    <submittedName>
        <fullName evidence="1">Uncharacterized protein</fullName>
    </submittedName>
</protein>